<dbReference type="AlphaFoldDB" id="A0A9Q3EL46"/>
<evidence type="ECO:0000313" key="2">
    <source>
        <dbReference type="Proteomes" id="UP000765509"/>
    </source>
</evidence>
<evidence type="ECO:0000313" key="1">
    <source>
        <dbReference type="EMBL" id="MBW0523229.1"/>
    </source>
</evidence>
<dbReference type="Proteomes" id="UP000765509">
    <property type="component" value="Unassembled WGS sequence"/>
</dbReference>
<protein>
    <submittedName>
        <fullName evidence="1">Uncharacterized protein</fullName>
    </submittedName>
</protein>
<organism evidence="1 2">
    <name type="scientific">Austropuccinia psidii MF-1</name>
    <dbReference type="NCBI Taxonomy" id="1389203"/>
    <lineage>
        <taxon>Eukaryota</taxon>
        <taxon>Fungi</taxon>
        <taxon>Dikarya</taxon>
        <taxon>Basidiomycota</taxon>
        <taxon>Pucciniomycotina</taxon>
        <taxon>Pucciniomycetes</taxon>
        <taxon>Pucciniales</taxon>
        <taxon>Sphaerophragmiaceae</taxon>
        <taxon>Austropuccinia</taxon>
    </lineage>
</organism>
<keyword evidence="2" id="KW-1185">Reference proteome</keyword>
<proteinExistence type="predicted"/>
<dbReference type="EMBL" id="AVOT02030118">
    <property type="protein sequence ID" value="MBW0523229.1"/>
    <property type="molecule type" value="Genomic_DNA"/>
</dbReference>
<gene>
    <name evidence="1" type="ORF">O181_062944</name>
</gene>
<name>A0A9Q3EL46_9BASI</name>
<comment type="caution">
    <text evidence="1">The sequence shown here is derived from an EMBL/GenBank/DDBJ whole genome shotgun (WGS) entry which is preliminary data.</text>
</comment>
<accession>A0A9Q3EL46</accession>
<reference evidence="1" key="1">
    <citation type="submission" date="2021-03" db="EMBL/GenBank/DDBJ databases">
        <title>Draft genome sequence of rust myrtle Austropuccinia psidii MF-1, a brazilian biotype.</title>
        <authorList>
            <person name="Quecine M.C."/>
            <person name="Pachon D.M.R."/>
            <person name="Bonatelli M.L."/>
            <person name="Correr F.H."/>
            <person name="Franceschini L.M."/>
            <person name="Leite T.F."/>
            <person name="Margarido G.R.A."/>
            <person name="Almeida C.A."/>
            <person name="Ferrarezi J.A."/>
            <person name="Labate C.A."/>
        </authorList>
    </citation>
    <scope>NUCLEOTIDE SEQUENCE</scope>
    <source>
        <strain evidence="1">MF-1</strain>
    </source>
</reference>
<sequence>MPTIAFFINTSKSGPETITVFYGGIQYTINCIPHGKQQLMPSTIPPSSFAPVTSLPKSNLVQMALSSFNHDESASPPFHVNGFSGPASSKIALIFGNLVHPAVITPNVPSPIPNPPPPYKTCPVSASPPVLQF</sequence>